<comment type="caution">
    <text evidence="2">The sequence shown here is derived from an EMBL/GenBank/DDBJ whole genome shotgun (WGS) entry which is preliminary data.</text>
</comment>
<name>A0A2M7XCG3_9BACT</name>
<proteinExistence type="predicted"/>
<dbReference type="EMBL" id="PFWU01000030">
    <property type="protein sequence ID" value="PJA45549.1"/>
    <property type="molecule type" value="Genomic_DNA"/>
</dbReference>
<gene>
    <name evidence="2" type="ORF">CO174_02470</name>
</gene>
<feature type="region of interest" description="Disordered" evidence="1">
    <location>
        <begin position="87"/>
        <end position="112"/>
    </location>
</feature>
<dbReference type="Proteomes" id="UP000229385">
    <property type="component" value="Unassembled WGS sequence"/>
</dbReference>
<organism evidence="2 3">
    <name type="scientific">Candidatus Uhrbacteria bacterium CG_4_9_14_3_um_filter_50_9</name>
    <dbReference type="NCBI Taxonomy" id="1975035"/>
    <lineage>
        <taxon>Bacteria</taxon>
        <taxon>Candidatus Uhriibacteriota</taxon>
    </lineage>
</organism>
<feature type="compositionally biased region" description="Basic and acidic residues" evidence="1">
    <location>
        <begin position="87"/>
        <end position="97"/>
    </location>
</feature>
<evidence type="ECO:0000313" key="3">
    <source>
        <dbReference type="Proteomes" id="UP000229385"/>
    </source>
</evidence>
<protein>
    <submittedName>
        <fullName evidence="2">Uncharacterized protein</fullName>
    </submittedName>
</protein>
<dbReference type="AlphaFoldDB" id="A0A2M7XCG3"/>
<reference evidence="3" key="1">
    <citation type="submission" date="2017-09" db="EMBL/GenBank/DDBJ databases">
        <title>Depth-based differentiation of microbial function through sediment-hosted aquifers and enrichment of novel symbionts in the deep terrestrial subsurface.</title>
        <authorList>
            <person name="Probst A.J."/>
            <person name="Ladd B."/>
            <person name="Jarett J.K."/>
            <person name="Geller-Mcgrath D.E."/>
            <person name="Sieber C.M.K."/>
            <person name="Emerson J.B."/>
            <person name="Anantharaman K."/>
            <person name="Thomas B.C."/>
            <person name="Malmstrom R."/>
            <person name="Stieglmeier M."/>
            <person name="Klingl A."/>
            <person name="Woyke T."/>
            <person name="Ryan C.M."/>
            <person name="Banfield J.F."/>
        </authorList>
    </citation>
    <scope>NUCLEOTIDE SEQUENCE [LARGE SCALE GENOMIC DNA]</scope>
</reference>
<evidence type="ECO:0000256" key="1">
    <source>
        <dbReference type="SAM" id="MobiDB-lite"/>
    </source>
</evidence>
<accession>A0A2M7XCG3</accession>
<evidence type="ECO:0000313" key="2">
    <source>
        <dbReference type="EMBL" id="PJA45549.1"/>
    </source>
</evidence>
<sequence length="112" mass="12188">MGLFVGVEGFEADVLRTDLIVTDRGDPILGISPPEDGVLIHPHVLDDDVVIFVLGDLPDGDVVDVEDLADEDAIAINPKRVLDPLDEKDDLLERLGQEPEPQTSHQATRQDA</sequence>
<feature type="compositionally biased region" description="Polar residues" evidence="1">
    <location>
        <begin position="100"/>
        <end position="112"/>
    </location>
</feature>